<evidence type="ECO:0000256" key="1">
    <source>
        <dbReference type="SAM" id="MobiDB-lite"/>
    </source>
</evidence>
<name>A0A9P8IEB7_9PEZI</name>
<sequence>MIADLKADSARWEAERREGEARGYPTVYRTSVVHQSRQFYGPSEGQQPPPGVAPTGAVFVGQAPPGPTTYGAGYDQQAAAQYPPSTAGYSSGNYAYASGGNYAPESQPRYPYQPADTPGYDSARGPDSYNSAYGGAPVAGPGPTAPRQNPPSFQPRDPSYGRGGYNYPNQ</sequence>
<proteinExistence type="predicted"/>
<protein>
    <submittedName>
        <fullName evidence="2">Uncharacterized protein</fullName>
    </submittedName>
</protein>
<dbReference type="Proteomes" id="UP000750711">
    <property type="component" value="Unassembled WGS sequence"/>
</dbReference>
<feature type="compositionally biased region" description="Low complexity" evidence="1">
    <location>
        <begin position="132"/>
        <end position="146"/>
    </location>
</feature>
<dbReference type="EMBL" id="JAGHQM010002970">
    <property type="protein sequence ID" value="KAH0548004.1"/>
    <property type="molecule type" value="Genomic_DNA"/>
</dbReference>
<evidence type="ECO:0000313" key="2">
    <source>
        <dbReference type="EMBL" id="KAH0548004.1"/>
    </source>
</evidence>
<reference evidence="2" key="1">
    <citation type="submission" date="2021-03" db="EMBL/GenBank/DDBJ databases">
        <title>Comparative genomics and phylogenomic investigation of the class Geoglossomycetes provide insights into ecological specialization and systematics.</title>
        <authorList>
            <person name="Melie T."/>
            <person name="Pirro S."/>
            <person name="Miller A.N."/>
            <person name="Quandt A."/>
        </authorList>
    </citation>
    <scope>NUCLEOTIDE SEQUENCE</scope>
    <source>
        <strain evidence="2">CAQ_001_2017</strain>
    </source>
</reference>
<feature type="region of interest" description="Disordered" evidence="1">
    <location>
        <begin position="1"/>
        <end position="21"/>
    </location>
</feature>
<keyword evidence="3" id="KW-1185">Reference proteome</keyword>
<organism evidence="2 3">
    <name type="scientific">Trichoglossum hirsutum</name>
    <dbReference type="NCBI Taxonomy" id="265104"/>
    <lineage>
        <taxon>Eukaryota</taxon>
        <taxon>Fungi</taxon>
        <taxon>Dikarya</taxon>
        <taxon>Ascomycota</taxon>
        <taxon>Pezizomycotina</taxon>
        <taxon>Geoglossomycetes</taxon>
        <taxon>Geoglossales</taxon>
        <taxon>Geoglossaceae</taxon>
        <taxon>Trichoglossum</taxon>
    </lineage>
</organism>
<feature type="compositionally biased region" description="Low complexity" evidence="1">
    <location>
        <begin position="70"/>
        <end position="82"/>
    </location>
</feature>
<dbReference type="AlphaFoldDB" id="A0A9P8IEB7"/>
<evidence type="ECO:0000313" key="3">
    <source>
        <dbReference type="Proteomes" id="UP000750711"/>
    </source>
</evidence>
<comment type="caution">
    <text evidence="2">The sequence shown here is derived from an EMBL/GenBank/DDBJ whole genome shotgun (WGS) entry which is preliminary data.</text>
</comment>
<feature type="compositionally biased region" description="Polar residues" evidence="1">
    <location>
        <begin position="83"/>
        <end position="93"/>
    </location>
</feature>
<gene>
    <name evidence="2" type="ORF">GP486_008253</name>
</gene>
<feature type="region of interest" description="Disordered" evidence="1">
    <location>
        <begin position="39"/>
        <end position="170"/>
    </location>
</feature>
<accession>A0A9P8IEB7</accession>